<evidence type="ECO:0000313" key="1">
    <source>
        <dbReference type="EMBL" id="KRY84379.1"/>
    </source>
</evidence>
<reference evidence="1 2" key="1">
    <citation type="submission" date="2015-01" db="EMBL/GenBank/DDBJ databases">
        <title>Evolution of Trichinella species and genotypes.</title>
        <authorList>
            <person name="Korhonen P.K."/>
            <person name="Edoardo P."/>
            <person name="Giuseppe L.R."/>
            <person name="Gasser R.B."/>
        </authorList>
    </citation>
    <scope>NUCLEOTIDE SEQUENCE [LARGE SCALE GENOMIC DNA]</scope>
    <source>
        <strain evidence="1">ISS470</strain>
    </source>
</reference>
<proteinExistence type="predicted"/>
<name>A0A0V1FE87_TRIPS</name>
<protein>
    <submittedName>
        <fullName evidence="1">Uncharacterized protein</fullName>
    </submittedName>
</protein>
<sequence length="107" mass="11946">MSKVMKNYDTLDHLSVSDGCKFLCFLSLQRGSACVVVVISGLSGSGFQNFTYTCISGMNEETESRFFTRSWIDAMPFPAKVESHHASLKKPFIIELLVVVLLEISEM</sequence>
<gene>
    <name evidence="1" type="ORF">T4D_14457</name>
</gene>
<dbReference type="EMBL" id="JYDT01000115">
    <property type="protein sequence ID" value="KRY84379.1"/>
    <property type="molecule type" value="Genomic_DNA"/>
</dbReference>
<keyword evidence="2" id="KW-1185">Reference proteome</keyword>
<comment type="caution">
    <text evidence="1">The sequence shown here is derived from an EMBL/GenBank/DDBJ whole genome shotgun (WGS) entry which is preliminary data.</text>
</comment>
<dbReference type="AlphaFoldDB" id="A0A0V1FE87"/>
<accession>A0A0V1FE87</accession>
<evidence type="ECO:0000313" key="2">
    <source>
        <dbReference type="Proteomes" id="UP000054995"/>
    </source>
</evidence>
<organism evidence="1 2">
    <name type="scientific">Trichinella pseudospiralis</name>
    <name type="common">Parasitic roundworm</name>
    <dbReference type="NCBI Taxonomy" id="6337"/>
    <lineage>
        <taxon>Eukaryota</taxon>
        <taxon>Metazoa</taxon>
        <taxon>Ecdysozoa</taxon>
        <taxon>Nematoda</taxon>
        <taxon>Enoplea</taxon>
        <taxon>Dorylaimia</taxon>
        <taxon>Trichinellida</taxon>
        <taxon>Trichinellidae</taxon>
        <taxon>Trichinella</taxon>
    </lineage>
</organism>
<dbReference type="Proteomes" id="UP000054995">
    <property type="component" value="Unassembled WGS sequence"/>
</dbReference>